<name>V5SCL6_9HYPH</name>
<dbReference type="AlphaFoldDB" id="V5SCL6"/>
<dbReference type="PROSITE" id="PS51257">
    <property type="entry name" value="PROKAR_LIPOPROTEIN"/>
    <property type="match status" value="1"/>
</dbReference>
<keyword evidence="1" id="KW-0812">Transmembrane</keyword>
<evidence type="ECO:0000313" key="2">
    <source>
        <dbReference type="EMBL" id="AHB48263.1"/>
    </source>
</evidence>
<evidence type="ECO:0000313" key="3">
    <source>
        <dbReference type="Proteomes" id="UP000018542"/>
    </source>
</evidence>
<dbReference type="Proteomes" id="UP000018542">
    <property type="component" value="Chromosome"/>
</dbReference>
<keyword evidence="1" id="KW-1133">Transmembrane helix</keyword>
<sequence length="32" mass="3620">MEYLVVKLFWYLAAAFAIGLVVGWISCGRVED</sequence>
<accession>V5SCL6</accession>
<dbReference type="KEGG" id="hni:W911_07485"/>
<keyword evidence="3" id="KW-1185">Reference proteome</keyword>
<protein>
    <submittedName>
        <fullName evidence="2">Uncharacterized protein</fullName>
    </submittedName>
</protein>
<reference evidence="2 3" key="1">
    <citation type="journal article" date="2014" name="Genome Announc.">
        <title>Complete Genome Sequence of Hyphomicrobium nitrativorans Strain NL23, a Denitrifying Bacterium Isolated from Biofilm of a Methanol-Fed Denitrification System Treating Seawater at the Montreal Biodome.</title>
        <authorList>
            <person name="Martineau C."/>
            <person name="Villeneuve C."/>
            <person name="Mauffrey F."/>
            <person name="Villemur R."/>
        </authorList>
    </citation>
    <scope>NUCLEOTIDE SEQUENCE [LARGE SCALE GENOMIC DNA]</scope>
    <source>
        <strain evidence="2">NL23</strain>
    </source>
</reference>
<gene>
    <name evidence="2" type="ORF">W911_07485</name>
</gene>
<dbReference type="EMBL" id="CP006912">
    <property type="protein sequence ID" value="AHB48263.1"/>
    <property type="molecule type" value="Genomic_DNA"/>
</dbReference>
<dbReference type="PATRIC" id="fig|1029756.8.peg.1567"/>
<evidence type="ECO:0000256" key="1">
    <source>
        <dbReference type="SAM" id="Phobius"/>
    </source>
</evidence>
<organism evidence="2 3">
    <name type="scientific">Hyphomicrobium nitrativorans NL23</name>
    <dbReference type="NCBI Taxonomy" id="1029756"/>
    <lineage>
        <taxon>Bacteria</taxon>
        <taxon>Pseudomonadati</taxon>
        <taxon>Pseudomonadota</taxon>
        <taxon>Alphaproteobacteria</taxon>
        <taxon>Hyphomicrobiales</taxon>
        <taxon>Hyphomicrobiaceae</taxon>
        <taxon>Hyphomicrobium</taxon>
    </lineage>
</organism>
<proteinExistence type="predicted"/>
<dbReference type="HOGENOM" id="CLU_221080_0_0_5"/>
<feature type="transmembrane region" description="Helical" evidence="1">
    <location>
        <begin position="6"/>
        <end position="27"/>
    </location>
</feature>
<dbReference type="STRING" id="1029756.W911_07485"/>
<keyword evidence="1" id="KW-0472">Membrane</keyword>